<feature type="transmembrane region" description="Helical" evidence="2">
    <location>
        <begin position="12"/>
        <end position="35"/>
    </location>
</feature>
<dbReference type="RefSeq" id="WP_067388727.1">
    <property type="nucleotide sequence ID" value="NZ_BAAAHU010000037.1"/>
</dbReference>
<keyword evidence="2" id="KW-0472">Membrane</keyword>
<keyword evidence="2" id="KW-0812">Transmembrane</keyword>
<keyword evidence="4" id="KW-1185">Reference proteome</keyword>
<evidence type="ECO:0008006" key="5">
    <source>
        <dbReference type="Google" id="ProtNLM"/>
    </source>
</evidence>
<protein>
    <recommendedName>
        <fullName evidence="5">Secreted protein</fullName>
    </recommendedName>
</protein>
<sequence length="122" mass="12626">MNASWYEAAAAASVLGSAVVVGGGLVIAAALVWAVRLGIGVKRNEPRTPRSGEHPTLPESGPVHETHQRREPAEVPRAEETGRRLSPHELGSSGSRPSADQSRPRWDGNSGGSFGSGGPGGR</sequence>
<feature type="compositionally biased region" description="Polar residues" evidence="1">
    <location>
        <begin position="92"/>
        <end position="101"/>
    </location>
</feature>
<comment type="caution">
    <text evidence="3">The sequence shown here is derived from an EMBL/GenBank/DDBJ whole genome shotgun (WGS) entry which is preliminary data.</text>
</comment>
<dbReference type="EMBL" id="BAAAHU010000037">
    <property type="protein sequence ID" value="GAA1012274.1"/>
    <property type="molecule type" value="Genomic_DNA"/>
</dbReference>
<gene>
    <name evidence="3" type="ORF">GCM10009564_35530</name>
</gene>
<organism evidence="3 4">
    <name type="scientific">Streptomyces thermogriseus</name>
    <dbReference type="NCBI Taxonomy" id="75292"/>
    <lineage>
        <taxon>Bacteria</taxon>
        <taxon>Bacillati</taxon>
        <taxon>Actinomycetota</taxon>
        <taxon>Actinomycetes</taxon>
        <taxon>Kitasatosporales</taxon>
        <taxon>Streptomycetaceae</taxon>
        <taxon>Streptomyces</taxon>
    </lineage>
</organism>
<evidence type="ECO:0000256" key="2">
    <source>
        <dbReference type="SAM" id="Phobius"/>
    </source>
</evidence>
<keyword evidence="2" id="KW-1133">Transmembrane helix</keyword>
<accession>A0ABP4DMA7</accession>
<reference evidence="4" key="1">
    <citation type="journal article" date="2019" name="Int. J. Syst. Evol. Microbiol.">
        <title>The Global Catalogue of Microorganisms (GCM) 10K type strain sequencing project: providing services to taxonomists for standard genome sequencing and annotation.</title>
        <authorList>
            <consortium name="The Broad Institute Genomics Platform"/>
            <consortium name="The Broad Institute Genome Sequencing Center for Infectious Disease"/>
            <person name="Wu L."/>
            <person name="Ma J."/>
        </authorList>
    </citation>
    <scope>NUCLEOTIDE SEQUENCE [LARGE SCALE GENOMIC DNA]</scope>
    <source>
        <strain evidence="4">JCM 11269</strain>
    </source>
</reference>
<dbReference type="Pfam" id="PF20087">
    <property type="entry name" value="DUF6479"/>
    <property type="match status" value="1"/>
</dbReference>
<evidence type="ECO:0000313" key="3">
    <source>
        <dbReference type="EMBL" id="GAA1012274.1"/>
    </source>
</evidence>
<dbReference type="InterPro" id="IPR045513">
    <property type="entry name" value="DUF6479"/>
</dbReference>
<proteinExistence type="predicted"/>
<feature type="compositionally biased region" description="Gly residues" evidence="1">
    <location>
        <begin position="109"/>
        <end position="122"/>
    </location>
</feature>
<feature type="compositionally biased region" description="Basic and acidic residues" evidence="1">
    <location>
        <begin position="42"/>
        <end position="53"/>
    </location>
</feature>
<evidence type="ECO:0000256" key="1">
    <source>
        <dbReference type="SAM" id="MobiDB-lite"/>
    </source>
</evidence>
<evidence type="ECO:0000313" key="4">
    <source>
        <dbReference type="Proteomes" id="UP001501072"/>
    </source>
</evidence>
<dbReference type="Proteomes" id="UP001501072">
    <property type="component" value="Unassembled WGS sequence"/>
</dbReference>
<name>A0ABP4DMA7_9ACTN</name>
<feature type="region of interest" description="Disordered" evidence="1">
    <location>
        <begin position="41"/>
        <end position="122"/>
    </location>
</feature>
<feature type="compositionally biased region" description="Basic and acidic residues" evidence="1">
    <location>
        <begin position="62"/>
        <end position="87"/>
    </location>
</feature>